<feature type="domain" description="GFO/IDH/MocA-like oxidoreductase" evidence="7">
    <location>
        <begin position="156"/>
        <end position="259"/>
    </location>
</feature>
<proteinExistence type="inferred from homology"/>
<evidence type="ECO:0000256" key="5">
    <source>
        <dbReference type="ARBA" id="ARBA00049233"/>
    </source>
</evidence>
<dbReference type="EC" id="1.1.1.179" evidence="3"/>
<evidence type="ECO:0000313" key="8">
    <source>
        <dbReference type="EMBL" id="KAH8107807.1"/>
    </source>
</evidence>
<dbReference type="OrthoDB" id="64915at2759"/>
<comment type="catalytic activity">
    <reaction evidence="5">
        <text>D-xylose + NADP(+) = D-xylono-1,5-lactone + NADPH + H(+)</text>
        <dbReference type="Rhea" id="RHEA:22000"/>
        <dbReference type="ChEBI" id="CHEBI:15378"/>
        <dbReference type="ChEBI" id="CHEBI:15867"/>
        <dbReference type="ChEBI" id="CHEBI:53455"/>
        <dbReference type="ChEBI" id="CHEBI:57783"/>
        <dbReference type="ChEBI" id="CHEBI:58349"/>
        <dbReference type="EC" id="1.1.1.179"/>
    </reaction>
</comment>
<comment type="caution">
    <text evidence="8">The sequence shown here is derived from an EMBL/GenBank/DDBJ whole genome shotgun (WGS) entry which is preliminary data.</text>
</comment>
<dbReference type="GO" id="GO:0047837">
    <property type="term" value="F:D-xylose 1-dehydrogenase (NADP+) activity"/>
    <property type="evidence" value="ECO:0007669"/>
    <property type="project" value="UniProtKB-EC"/>
</dbReference>
<feature type="domain" description="Gfo/Idh/MocA-like oxidoreductase N-terminal" evidence="6">
    <location>
        <begin position="25"/>
        <end position="145"/>
    </location>
</feature>
<protein>
    <recommendedName>
        <fullName evidence="3">D-xylose 1-dehydrogenase (NADP(+), D-xylono-1,5-lactone-forming)</fullName>
        <ecNumber evidence="3">1.1.1.179</ecNumber>
    </recommendedName>
    <alternativeName>
        <fullName evidence="4">D-xylose-NADP dehydrogenase</fullName>
    </alternativeName>
</protein>
<dbReference type="InterPro" id="IPR000683">
    <property type="entry name" value="Gfo/Idh/MocA-like_OxRdtase_N"/>
</dbReference>
<dbReference type="Gene3D" id="3.30.360.10">
    <property type="entry name" value="Dihydrodipicolinate Reductase, domain 2"/>
    <property type="match status" value="1"/>
</dbReference>
<evidence type="ECO:0000256" key="1">
    <source>
        <dbReference type="ARBA" id="ARBA00010928"/>
    </source>
</evidence>
<evidence type="ECO:0000256" key="2">
    <source>
        <dbReference type="ARBA" id="ARBA00023002"/>
    </source>
</evidence>
<dbReference type="SUPFAM" id="SSF55347">
    <property type="entry name" value="Glyceraldehyde-3-phosphate dehydrogenase-like, C-terminal domain"/>
    <property type="match status" value="1"/>
</dbReference>
<evidence type="ECO:0000256" key="3">
    <source>
        <dbReference type="ARBA" id="ARBA00038984"/>
    </source>
</evidence>
<sequence length="401" mass="44268">MAYSLLKRVYTAFNPPSEPKTAEPLKFGILGAARIAPPALIQPAKSHPDVVVYAVAARDINKATKYAKKWGIEKVFGGKGSYQELLDDPQVDVVYNPLPNGLHYEWTMKALQAGKHVLLEKPSSNSAEETRKMFELAEKNGLVLLEAFHYRFHPAIQRLKAILDSGELGTIKSIESMLHIPKGFVGEDDIRYQFELGGGALMDCGCYTVSSTLYLASSTPSEVPTAKALTVPTNPHIDRAMTATLAFPAPKSNITASISGHLSNPNKWGILPKLGEIYVKVECEGGEATLGNFVMPTIYHWIEVKKTGNGGKVERRVEKAYIWPAGQKDAKGEEWWTTYRFQLEAFVDQVRGRKPQTWMTAQESIDNMKTIEMIYAKAGLDPRPASTYVLPAEPDASTVPV</sequence>
<evidence type="ECO:0000256" key="4">
    <source>
        <dbReference type="ARBA" id="ARBA00042988"/>
    </source>
</evidence>
<dbReference type="Pfam" id="PF22725">
    <property type="entry name" value="GFO_IDH_MocA_C3"/>
    <property type="match status" value="1"/>
</dbReference>
<dbReference type="PANTHER" id="PTHR22604">
    <property type="entry name" value="OXIDOREDUCTASES"/>
    <property type="match status" value="1"/>
</dbReference>
<evidence type="ECO:0000259" key="7">
    <source>
        <dbReference type="Pfam" id="PF22725"/>
    </source>
</evidence>
<comment type="similarity">
    <text evidence="1">Belongs to the Gfo/Idh/MocA family.</text>
</comment>
<dbReference type="SUPFAM" id="SSF51735">
    <property type="entry name" value="NAD(P)-binding Rossmann-fold domains"/>
    <property type="match status" value="1"/>
</dbReference>
<reference evidence="8" key="1">
    <citation type="journal article" date="2021" name="New Phytol.">
        <title>Evolutionary innovations through gain and loss of genes in the ectomycorrhizal Boletales.</title>
        <authorList>
            <person name="Wu G."/>
            <person name="Miyauchi S."/>
            <person name="Morin E."/>
            <person name="Kuo A."/>
            <person name="Drula E."/>
            <person name="Varga T."/>
            <person name="Kohler A."/>
            <person name="Feng B."/>
            <person name="Cao Y."/>
            <person name="Lipzen A."/>
            <person name="Daum C."/>
            <person name="Hundley H."/>
            <person name="Pangilinan J."/>
            <person name="Johnson J."/>
            <person name="Barry K."/>
            <person name="LaButti K."/>
            <person name="Ng V."/>
            <person name="Ahrendt S."/>
            <person name="Min B."/>
            <person name="Choi I.G."/>
            <person name="Park H."/>
            <person name="Plett J.M."/>
            <person name="Magnuson J."/>
            <person name="Spatafora J.W."/>
            <person name="Nagy L.G."/>
            <person name="Henrissat B."/>
            <person name="Grigoriev I.V."/>
            <person name="Yang Z.L."/>
            <person name="Xu J."/>
            <person name="Martin F.M."/>
        </authorList>
    </citation>
    <scope>NUCLEOTIDE SEQUENCE</scope>
    <source>
        <strain evidence="8">KKN 215</strain>
    </source>
</reference>
<dbReference type="InterPro" id="IPR050984">
    <property type="entry name" value="Gfo/Idh/MocA_domain"/>
</dbReference>
<dbReference type="AlphaFoldDB" id="A0A8K0XUL5"/>
<dbReference type="InterPro" id="IPR055170">
    <property type="entry name" value="GFO_IDH_MocA-like_dom"/>
</dbReference>
<dbReference type="PANTHER" id="PTHR22604:SF105">
    <property type="entry name" value="TRANS-1,2-DIHYDROBENZENE-1,2-DIOL DEHYDROGENASE"/>
    <property type="match status" value="1"/>
</dbReference>
<name>A0A8K0XUL5_9AGAR</name>
<dbReference type="EMBL" id="JAEVFJ010000001">
    <property type="protein sequence ID" value="KAH8107807.1"/>
    <property type="molecule type" value="Genomic_DNA"/>
</dbReference>
<evidence type="ECO:0000313" key="9">
    <source>
        <dbReference type="Proteomes" id="UP000813824"/>
    </source>
</evidence>
<dbReference type="InterPro" id="IPR036291">
    <property type="entry name" value="NAD(P)-bd_dom_sf"/>
</dbReference>
<evidence type="ECO:0000259" key="6">
    <source>
        <dbReference type="Pfam" id="PF01408"/>
    </source>
</evidence>
<dbReference type="Gene3D" id="3.40.50.720">
    <property type="entry name" value="NAD(P)-binding Rossmann-like Domain"/>
    <property type="match status" value="1"/>
</dbReference>
<organism evidence="8 9">
    <name type="scientific">Cristinia sonorae</name>
    <dbReference type="NCBI Taxonomy" id="1940300"/>
    <lineage>
        <taxon>Eukaryota</taxon>
        <taxon>Fungi</taxon>
        <taxon>Dikarya</taxon>
        <taxon>Basidiomycota</taxon>
        <taxon>Agaricomycotina</taxon>
        <taxon>Agaricomycetes</taxon>
        <taxon>Agaricomycetidae</taxon>
        <taxon>Agaricales</taxon>
        <taxon>Pleurotineae</taxon>
        <taxon>Stephanosporaceae</taxon>
        <taxon>Cristinia</taxon>
    </lineage>
</organism>
<dbReference type="Pfam" id="PF01408">
    <property type="entry name" value="GFO_IDH_MocA"/>
    <property type="match status" value="1"/>
</dbReference>
<dbReference type="GO" id="GO:0000166">
    <property type="term" value="F:nucleotide binding"/>
    <property type="evidence" value="ECO:0007669"/>
    <property type="project" value="InterPro"/>
</dbReference>
<accession>A0A8K0XUL5</accession>
<gene>
    <name evidence="8" type="ORF">BXZ70DRAFT_1003238</name>
</gene>
<keyword evidence="2" id="KW-0560">Oxidoreductase</keyword>
<keyword evidence="9" id="KW-1185">Reference proteome</keyword>
<dbReference type="Proteomes" id="UP000813824">
    <property type="component" value="Unassembled WGS sequence"/>
</dbReference>